<accession>A0A382BQJ1</accession>
<keyword evidence="1" id="KW-1133">Transmembrane helix</keyword>
<keyword evidence="1" id="KW-0472">Membrane</keyword>
<dbReference type="AlphaFoldDB" id="A0A382BQJ1"/>
<feature type="transmembrane region" description="Helical" evidence="1">
    <location>
        <begin position="6"/>
        <end position="27"/>
    </location>
</feature>
<dbReference type="EMBL" id="UINC01030907">
    <property type="protein sequence ID" value="SVB16065.1"/>
    <property type="molecule type" value="Genomic_DNA"/>
</dbReference>
<sequence>VEILGFLFFIFSLFVAINLPLVLALFIKIK</sequence>
<gene>
    <name evidence="2" type="ORF">METZ01_LOCUS168919</name>
</gene>
<keyword evidence="1" id="KW-0812">Transmembrane</keyword>
<reference evidence="2" key="1">
    <citation type="submission" date="2018-05" db="EMBL/GenBank/DDBJ databases">
        <authorList>
            <person name="Lanie J.A."/>
            <person name="Ng W.-L."/>
            <person name="Kazmierczak K.M."/>
            <person name="Andrzejewski T.M."/>
            <person name="Davidsen T.M."/>
            <person name="Wayne K.J."/>
            <person name="Tettelin H."/>
            <person name="Glass J.I."/>
            <person name="Rusch D."/>
            <person name="Podicherti R."/>
            <person name="Tsui H.-C.T."/>
            <person name="Winkler M.E."/>
        </authorList>
    </citation>
    <scope>NUCLEOTIDE SEQUENCE</scope>
</reference>
<name>A0A382BQJ1_9ZZZZ</name>
<protein>
    <submittedName>
        <fullName evidence="2">Uncharacterized protein</fullName>
    </submittedName>
</protein>
<evidence type="ECO:0000313" key="2">
    <source>
        <dbReference type="EMBL" id="SVB16065.1"/>
    </source>
</evidence>
<organism evidence="2">
    <name type="scientific">marine metagenome</name>
    <dbReference type="NCBI Taxonomy" id="408172"/>
    <lineage>
        <taxon>unclassified sequences</taxon>
        <taxon>metagenomes</taxon>
        <taxon>ecological metagenomes</taxon>
    </lineage>
</organism>
<feature type="non-terminal residue" evidence="2">
    <location>
        <position position="1"/>
    </location>
</feature>
<evidence type="ECO:0000256" key="1">
    <source>
        <dbReference type="SAM" id="Phobius"/>
    </source>
</evidence>
<proteinExistence type="predicted"/>